<dbReference type="PANTHER" id="PTHR43046:SF12">
    <property type="entry name" value="GDP-MANNOSE MANNOSYL HYDROLASE"/>
    <property type="match status" value="1"/>
</dbReference>
<dbReference type="InterPro" id="IPR015797">
    <property type="entry name" value="NUDIX_hydrolase-like_dom_sf"/>
</dbReference>
<comment type="cofactor">
    <cofactor evidence="1">
        <name>Mg(2+)</name>
        <dbReference type="ChEBI" id="CHEBI:18420"/>
    </cofactor>
</comment>
<evidence type="ECO:0000256" key="1">
    <source>
        <dbReference type="ARBA" id="ARBA00001946"/>
    </source>
</evidence>
<organism evidence="6 7">
    <name type="scientific">Methylorubrum populi</name>
    <dbReference type="NCBI Taxonomy" id="223967"/>
    <lineage>
        <taxon>Bacteria</taxon>
        <taxon>Pseudomonadati</taxon>
        <taxon>Pseudomonadota</taxon>
        <taxon>Alphaproteobacteria</taxon>
        <taxon>Hyphomicrobiales</taxon>
        <taxon>Methylobacteriaceae</taxon>
        <taxon>Methylorubrum</taxon>
    </lineage>
</organism>
<dbReference type="Gene3D" id="3.90.79.10">
    <property type="entry name" value="Nucleoside Triphosphate Pyrophosphohydrolase"/>
    <property type="match status" value="1"/>
</dbReference>
<dbReference type="GO" id="GO:0016787">
    <property type="term" value="F:hydrolase activity"/>
    <property type="evidence" value="ECO:0007669"/>
    <property type="project" value="UniProtKB-KW"/>
</dbReference>
<dbReference type="Proteomes" id="UP000742631">
    <property type="component" value="Unassembled WGS sequence"/>
</dbReference>
<protein>
    <submittedName>
        <fullName evidence="6">NUDIX domain-containing protein</fullName>
    </submittedName>
</protein>
<evidence type="ECO:0000256" key="4">
    <source>
        <dbReference type="RuleBase" id="RU003476"/>
    </source>
</evidence>
<proteinExistence type="inferred from homology"/>
<dbReference type="PROSITE" id="PS51462">
    <property type="entry name" value="NUDIX"/>
    <property type="match status" value="1"/>
</dbReference>
<keyword evidence="3" id="KW-0460">Magnesium</keyword>
<gene>
    <name evidence="6" type="ORF">K8W01_04995</name>
</gene>
<dbReference type="CDD" id="cd04685">
    <property type="entry name" value="NUDIX_Hydrolase"/>
    <property type="match status" value="1"/>
</dbReference>
<feature type="domain" description="Nudix hydrolase" evidence="5">
    <location>
        <begin position="10"/>
        <end position="159"/>
    </location>
</feature>
<dbReference type="InterPro" id="IPR020084">
    <property type="entry name" value="NUDIX_hydrolase_CS"/>
</dbReference>
<dbReference type="EMBL" id="DYYG01000013">
    <property type="protein sequence ID" value="HJE22996.1"/>
    <property type="molecule type" value="Genomic_DNA"/>
</dbReference>
<dbReference type="SUPFAM" id="SSF55811">
    <property type="entry name" value="Nudix"/>
    <property type="match status" value="1"/>
</dbReference>
<dbReference type="PRINTS" id="PR00502">
    <property type="entry name" value="NUDIXFAMILY"/>
</dbReference>
<evidence type="ECO:0000256" key="3">
    <source>
        <dbReference type="ARBA" id="ARBA00022842"/>
    </source>
</evidence>
<evidence type="ECO:0000313" key="7">
    <source>
        <dbReference type="Proteomes" id="UP000742631"/>
    </source>
</evidence>
<comment type="similarity">
    <text evidence="4">Belongs to the Nudix hydrolase family.</text>
</comment>
<reference evidence="6" key="1">
    <citation type="journal article" date="2021" name="PeerJ">
        <title>Extensive microbial diversity within the chicken gut microbiome revealed by metagenomics and culture.</title>
        <authorList>
            <person name="Gilroy R."/>
            <person name="Ravi A."/>
            <person name="Getino M."/>
            <person name="Pursley I."/>
            <person name="Horton D.L."/>
            <person name="Alikhan N.F."/>
            <person name="Baker D."/>
            <person name="Gharbi K."/>
            <person name="Hall N."/>
            <person name="Watson M."/>
            <person name="Adriaenssens E.M."/>
            <person name="Foster-Nyarko E."/>
            <person name="Jarju S."/>
            <person name="Secka A."/>
            <person name="Antonio M."/>
            <person name="Oren A."/>
            <person name="Chaudhuri R.R."/>
            <person name="La Ragione R."/>
            <person name="Hildebrand F."/>
            <person name="Pallen M.J."/>
        </authorList>
    </citation>
    <scope>NUCLEOTIDE SEQUENCE</scope>
    <source>
        <strain evidence="6">316</strain>
    </source>
</reference>
<evidence type="ECO:0000259" key="5">
    <source>
        <dbReference type="PROSITE" id="PS51462"/>
    </source>
</evidence>
<dbReference type="InterPro" id="IPR000086">
    <property type="entry name" value="NUDIX_hydrolase_dom"/>
</dbReference>
<dbReference type="PROSITE" id="PS00893">
    <property type="entry name" value="NUDIX_BOX"/>
    <property type="match status" value="1"/>
</dbReference>
<comment type="caution">
    <text evidence="6">The sequence shown here is derived from an EMBL/GenBank/DDBJ whole genome shotgun (WGS) entry which is preliminary data.</text>
</comment>
<accession>A0A921E0T9</accession>
<dbReference type="PANTHER" id="PTHR43046">
    <property type="entry name" value="GDP-MANNOSE MANNOSYL HYDROLASE"/>
    <property type="match status" value="1"/>
</dbReference>
<dbReference type="AlphaFoldDB" id="A0A921E0T9"/>
<evidence type="ECO:0000256" key="2">
    <source>
        <dbReference type="ARBA" id="ARBA00022801"/>
    </source>
</evidence>
<dbReference type="InterPro" id="IPR020476">
    <property type="entry name" value="Nudix_hydrolase"/>
</dbReference>
<sequence>MTVRPDADLPTRDIARALVFDPANRLLLIEYEAVRPIDPETPDALGFWFMPGGGLEAGETHEEACRRELSEEIGVADVVLGPCVAVCDGPFHLFRTPRYARERYFVVRLPSDVVDTSRLAETEDNPVRGTRWWPLDELAASAERIEPAGLAALAQRIASGDVPPEPVRLNWHHA</sequence>
<evidence type="ECO:0000313" key="6">
    <source>
        <dbReference type="EMBL" id="HJE22996.1"/>
    </source>
</evidence>
<dbReference type="Pfam" id="PF00293">
    <property type="entry name" value="NUDIX"/>
    <property type="match status" value="1"/>
</dbReference>
<reference evidence="6" key="2">
    <citation type="submission" date="2021-09" db="EMBL/GenBank/DDBJ databases">
        <authorList>
            <person name="Gilroy R."/>
        </authorList>
    </citation>
    <scope>NUCLEOTIDE SEQUENCE</scope>
    <source>
        <strain evidence="6">316</strain>
    </source>
</reference>
<keyword evidence="2 4" id="KW-0378">Hydrolase</keyword>
<name>A0A921E0T9_9HYPH</name>